<feature type="transmembrane region" description="Helical" evidence="2">
    <location>
        <begin position="208"/>
        <end position="225"/>
    </location>
</feature>
<reference evidence="3" key="2">
    <citation type="submission" date="2021-01" db="EMBL/GenBank/DDBJ databases">
        <authorList>
            <person name="Mieszkin S."/>
            <person name="Pouder E."/>
            <person name="Alain K."/>
        </authorList>
    </citation>
    <scope>NUCLEOTIDE SEQUENCE</scope>
    <source>
        <strain evidence="3">HW T2.11</strain>
    </source>
</reference>
<dbReference type="Proteomes" id="UP000708298">
    <property type="component" value="Unassembled WGS sequence"/>
</dbReference>
<protein>
    <recommendedName>
        <fullName evidence="5">Transmembrane protein</fullName>
    </recommendedName>
</protein>
<organism evidence="3 4">
    <name type="scientific">Acidisoma silvae</name>
    <dbReference type="NCBI Taxonomy" id="2802396"/>
    <lineage>
        <taxon>Bacteria</taxon>
        <taxon>Pseudomonadati</taxon>
        <taxon>Pseudomonadota</taxon>
        <taxon>Alphaproteobacteria</taxon>
        <taxon>Acetobacterales</taxon>
        <taxon>Acidocellaceae</taxon>
        <taxon>Acidisoma</taxon>
    </lineage>
</organism>
<feature type="compositionally biased region" description="Basic and acidic residues" evidence="1">
    <location>
        <begin position="1"/>
        <end position="11"/>
    </location>
</feature>
<feature type="transmembrane region" description="Helical" evidence="2">
    <location>
        <begin position="332"/>
        <end position="352"/>
    </location>
</feature>
<proteinExistence type="predicted"/>
<dbReference type="RefSeq" id="WP_227324026.1">
    <property type="nucleotide sequence ID" value="NZ_JAESVB010000032.1"/>
</dbReference>
<keyword evidence="4" id="KW-1185">Reference proteome</keyword>
<feature type="transmembrane region" description="Helical" evidence="2">
    <location>
        <begin position="41"/>
        <end position="61"/>
    </location>
</feature>
<keyword evidence="2" id="KW-1133">Transmembrane helix</keyword>
<feature type="compositionally biased region" description="Low complexity" evidence="1">
    <location>
        <begin position="12"/>
        <end position="24"/>
    </location>
</feature>
<evidence type="ECO:0000256" key="2">
    <source>
        <dbReference type="SAM" id="Phobius"/>
    </source>
</evidence>
<keyword evidence="2" id="KW-0472">Membrane</keyword>
<dbReference type="AlphaFoldDB" id="A0A963YWW3"/>
<feature type="transmembrane region" description="Helical" evidence="2">
    <location>
        <begin position="232"/>
        <end position="251"/>
    </location>
</feature>
<name>A0A963YWW3_9PROT</name>
<feature type="region of interest" description="Disordered" evidence="1">
    <location>
        <begin position="1"/>
        <end position="24"/>
    </location>
</feature>
<feature type="transmembrane region" description="Helical" evidence="2">
    <location>
        <begin position="307"/>
        <end position="325"/>
    </location>
</feature>
<comment type="caution">
    <text evidence="3">The sequence shown here is derived from an EMBL/GenBank/DDBJ whole genome shotgun (WGS) entry which is preliminary data.</text>
</comment>
<reference evidence="3" key="1">
    <citation type="journal article" date="2021" name="Microorganisms">
        <title>Acidisoma silvae sp. nov. and Acidisomacellulosilytica sp. nov., Two Acidophilic Bacteria Isolated from Decaying Wood, Hydrolyzing Cellulose and Producing Poly-3-hydroxybutyrate.</title>
        <authorList>
            <person name="Mieszkin S."/>
            <person name="Pouder E."/>
            <person name="Uroz S."/>
            <person name="Simon-Colin C."/>
            <person name="Alain K."/>
        </authorList>
    </citation>
    <scope>NUCLEOTIDE SEQUENCE</scope>
    <source>
        <strain evidence="3">HW T2.11</strain>
    </source>
</reference>
<keyword evidence="2" id="KW-0812">Transmembrane</keyword>
<accession>A0A963YWW3</accession>
<dbReference type="EMBL" id="JAESVB010000032">
    <property type="protein sequence ID" value="MCB8878380.1"/>
    <property type="molecule type" value="Genomic_DNA"/>
</dbReference>
<feature type="transmembrane region" description="Helical" evidence="2">
    <location>
        <begin position="114"/>
        <end position="134"/>
    </location>
</feature>
<evidence type="ECO:0008006" key="5">
    <source>
        <dbReference type="Google" id="ProtNLM"/>
    </source>
</evidence>
<evidence type="ECO:0000313" key="4">
    <source>
        <dbReference type="Proteomes" id="UP000708298"/>
    </source>
</evidence>
<feature type="transmembrane region" description="Helical" evidence="2">
    <location>
        <begin position="140"/>
        <end position="170"/>
    </location>
</feature>
<evidence type="ECO:0000256" key="1">
    <source>
        <dbReference type="SAM" id="MobiDB-lite"/>
    </source>
</evidence>
<gene>
    <name evidence="3" type="ORF">ASILVAE211_24605</name>
</gene>
<sequence length="818" mass="87543">MDIEQRPDHTANQRSLANAAAADSPATRATTAGLTGQLSNLAAAVLAVMILLASAAVYIPFAPSLPAANLDDGWRFGINVAIAKHLIFGKDLIFTFGPYGSVYTRQFFPATDPIMLTGGTLIAVAITLVLISLSQGYMRLVALALPLFLLLVPSDTQFFALPLLSLMLVYRLATPRSADRRAPSALLIKAAWLLTVPTLGMFPLIKGTFGICADVAVLFTFLLLISRRRFGLAIATAVLFLLSLAAFWVAAGQPIRFLPGFFIAQAPIITGYTNAMSMMGPPRQLILFIICCLPLWILGNSRSFAKIDAGLVLAIGSAMILFLAFKEGFVGSGNASIASGVLCVAGLAFVMGQQTRLSTGACAMGVIGYLTITHVPLNPVRVARSIVWQLKDVASAFEERVNNPVLLAEKYTATLGGIRVAHPLPAISGTADIYAYDQTVLLAHGVNWDPRPIIQSYSAYTPKLAAENAAHLTGPDAPDNIFFAVQTINNRVPALDDGLSWPILLSDYRITGLYGDYALLQHQTATGTISMAPLTSGTYTTDSTIALPEKAPYVWAQLDIQETLLGKLLGLVFKPPALTMTYTFPDGHQQDFRYVAAMGQSGFLLSPLVETTTDFMALAMPEGREYFSGRGPSHIRLTAAFGGGLFWHTRFSLKLSGITFPAQPLVGQILLKPLTPVAPAPVQYPETSSCSVDVINGTPIEHLPVKVHNFLDIVGWAAISTDQGLPADRVTVTVTNPDGTETNAPAMSQQPRPDVAQAFRHPALANSGFSLKTELPSTPGLYTLTINPSRDGKTWSCSTRIPLQVMGSETGGSDRTVH</sequence>
<feature type="transmembrane region" description="Helical" evidence="2">
    <location>
        <begin position="285"/>
        <end position="301"/>
    </location>
</feature>
<evidence type="ECO:0000313" key="3">
    <source>
        <dbReference type="EMBL" id="MCB8878380.1"/>
    </source>
</evidence>